<evidence type="ECO:0000259" key="1">
    <source>
        <dbReference type="Pfam" id="PF14082"/>
    </source>
</evidence>
<evidence type="ECO:0000313" key="2">
    <source>
        <dbReference type="EMBL" id="NIJ67237.1"/>
    </source>
</evidence>
<organism evidence="2 3">
    <name type="scientific">Sphingomonas leidyi</name>
    <dbReference type="NCBI Taxonomy" id="68569"/>
    <lineage>
        <taxon>Bacteria</taxon>
        <taxon>Pseudomonadati</taxon>
        <taxon>Pseudomonadota</taxon>
        <taxon>Alphaproteobacteria</taxon>
        <taxon>Sphingomonadales</taxon>
        <taxon>Sphingomonadaceae</taxon>
        <taxon>Sphingomonas</taxon>
    </lineage>
</organism>
<evidence type="ECO:0000313" key="3">
    <source>
        <dbReference type="Proteomes" id="UP000564677"/>
    </source>
</evidence>
<sequence>MRQPPDEALASAFAQLLADDGQDENDIQAFLEQHTELLDTSPWLLNHRLHMNCVIAKFPIAGRTADFAYLTKSSDRWILVLVEIERANKSLFTTSSKHVGSSSAFNEALAQTAVWRDYWEQHQSEVRERLLPLLVPSPMARNRIELRRVLIIGRSTGKDFSQAQRDRIASIEEDQKIKILTYDSLLRSYRSGWGEKKCVLSPRSTGYAIKRLDGLPKLLFAYVLPEHLSVPVPIETRLKAEGYQMDAWRNNQLLRFNEKWATEPTDEEAGDVHPAVLSVIRAADRARPSKAKRR</sequence>
<dbReference type="Pfam" id="PF14082">
    <property type="entry name" value="SduA_C"/>
    <property type="match status" value="1"/>
</dbReference>
<protein>
    <recommendedName>
        <fullName evidence="1">Shedu protein SduA C-terminal domain-containing protein</fullName>
    </recommendedName>
</protein>
<dbReference type="AlphaFoldDB" id="A0A7X5V3I3"/>
<dbReference type="InterPro" id="IPR025359">
    <property type="entry name" value="SduA_C"/>
</dbReference>
<accession>A0A7X5V3I3</accession>
<comment type="caution">
    <text evidence="2">The sequence shown here is derived from an EMBL/GenBank/DDBJ whole genome shotgun (WGS) entry which is preliminary data.</text>
</comment>
<keyword evidence="3" id="KW-1185">Reference proteome</keyword>
<dbReference type="RefSeq" id="WP_126001903.1">
    <property type="nucleotide sequence ID" value="NZ_JAASQV010000006.1"/>
</dbReference>
<feature type="domain" description="Shedu protein SduA C-terminal" evidence="1">
    <location>
        <begin position="22"/>
        <end position="186"/>
    </location>
</feature>
<dbReference type="EMBL" id="JAASQV010000006">
    <property type="protein sequence ID" value="NIJ67237.1"/>
    <property type="molecule type" value="Genomic_DNA"/>
</dbReference>
<name>A0A7X5V3I3_9SPHN</name>
<dbReference type="Proteomes" id="UP000564677">
    <property type="component" value="Unassembled WGS sequence"/>
</dbReference>
<gene>
    <name evidence="2" type="ORF">FHR20_004219</name>
</gene>
<proteinExistence type="predicted"/>
<reference evidence="2 3" key="1">
    <citation type="submission" date="2020-03" db="EMBL/GenBank/DDBJ databases">
        <title>Genomic Encyclopedia of Type Strains, Phase IV (KMG-IV): sequencing the most valuable type-strain genomes for metagenomic binning, comparative biology and taxonomic classification.</title>
        <authorList>
            <person name="Goeker M."/>
        </authorList>
    </citation>
    <scope>NUCLEOTIDE SEQUENCE [LARGE SCALE GENOMIC DNA]</scope>
    <source>
        <strain evidence="2 3">DSM 4733</strain>
    </source>
</reference>